<evidence type="ECO:0000256" key="3">
    <source>
        <dbReference type="ARBA" id="ARBA00023098"/>
    </source>
</evidence>
<keyword evidence="4" id="KW-0472">Membrane</keyword>
<dbReference type="RefSeq" id="WP_184746775.1">
    <property type="nucleotide sequence ID" value="NZ_JACHGJ010000003.1"/>
</dbReference>
<proteinExistence type="predicted"/>
<comment type="caution">
    <text evidence="5">The sequence shown here is derived from an EMBL/GenBank/DDBJ whole genome shotgun (WGS) entry which is preliminary data.</text>
</comment>
<keyword evidence="4" id="KW-0812">Transmembrane</keyword>
<dbReference type="Gene3D" id="3.40.50.1820">
    <property type="entry name" value="alpha/beta hydrolase"/>
    <property type="match status" value="1"/>
</dbReference>
<dbReference type="Proteomes" id="UP000587760">
    <property type="component" value="Unassembled WGS sequence"/>
</dbReference>
<dbReference type="PANTHER" id="PTHR10272">
    <property type="entry name" value="PLATELET-ACTIVATING FACTOR ACETYLHYDROLASE"/>
    <property type="match status" value="1"/>
</dbReference>
<sequence>MILRIGLIILVVFIAAAVVLIIPLLRQPDFAEPTGSMKIGTHLFTVGGGDGESRIIPVRVFYPAADDADGEYLPAMDSRIAKAFAELYGFPSFGTDEAPSHSLIDVPAAEGSFPVVLFSHGGFSYSTQNLSTLEELVSHGYIVLAVSHIEEAVLSIMPDGSAVPLGDPSIIKKSMKTPKDEIRAYAGRLERLKGNESAEVKRKLYRELGDTFYRDLEGYLDTRIGDFNLLIGSLEQLRTENAFPGAQQMDLEKIGMFGHSLGGITTAYICSEENSPILGGIDLDAPVITFDDRNPVPAGPFAYFSSTETSLPGAGKIDMTGTNRYYVSESEQPVFTKTFIGAAHYNFSDFNFMPPIVKFTPMLGSVDPISMSKEMNRAVLDFFDYLLKDGGIQSSFSGE</sequence>
<dbReference type="EMBL" id="JACHGJ010000003">
    <property type="protein sequence ID" value="MBB6480516.1"/>
    <property type="molecule type" value="Genomic_DNA"/>
</dbReference>
<keyword evidence="2" id="KW-0442">Lipid degradation</keyword>
<name>A0A841R9S3_9SPIO</name>
<evidence type="ECO:0000256" key="2">
    <source>
        <dbReference type="ARBA" id="ARBA00022963"/>
    </source>
</evidence>
<reference evidence="5 6" key="1">
    <citation type="submission" date="2020-08" db="EMBL/GenBank/DDBJ databases">
        <title>Genomic Encyclopedia of Type Strains, Phase IV (KMG-IV): sequencing the most valuable type-strain genomes for metagenomic binning, comparative biology and taxonomic classification.</title>
        <authorList>
            <person name="Goeker M."/>
        </authorList>
    </citation>
    <scope>NUCLEOTIDE SEQUENCE [LARGE SCALE GENOMIC DNA]</scope>
    <source>
        <strain evidence="5 6">DSM 2461</strain>
    </source>
</reference>
<keyword evidence="4" id="KW-1133">Transmembrane helix</keyword>
<accession>A0A841R9S3</accession>
<evidence type="ECO:0000313" key="6">
    <source>
        <dbReference type="Proteomes" id="UP000587760"/>
    </source>
</evidence>
<evidence type="ECO:0000256" key="4">
    <source>
        <dbReference type="SAM" id="Phobius"/>
    </source>
</evidence>
<dbReference type="AlphaFoldDB" id="A0A841R9S3"/>
<dbReference type="Pfam" id="PF03403">
    <property type="entry name" value="PAF-AH_p_II"/>
    <property type="match status" value="1"/>
</dbReference>
<feature type="transmembrane region" description="Helical" evidence="4">
    <location>
        <begin position="7"/>
        <end position="25"/>
    </location>
</feature>
<keyword evidence="1" id="KW-0378">Hydrolase</keyword>
<evidence type="ECO:0000256" key="1">
    <source>
        <dbReference type="ARBA" id="ARBA00022801"/>
    </source>
</evidence>
<gene>
    <name evidence="5" type="ORF">HNR50_002179</name>
</gene>
<protein>
    <recommendedName>
        <fullName evidence="7">Platelet-activating factor acetylhydrolase</fullName>
    </recommendedName>
</protein>
<keyword evidence="3" id="KW-0443">Lipid metabolism</keyword>
<dbReference type="GO" id="GO:0016042">
    <property type="term" value="P:lipid catabolic process"/>
    <property type="evidence" value="ECO:0007669"/>
    <property type="project" value="UniProtKB-KW"/>
</dbReference>
<keyword evidence="6" id="KW-1185">Reference proteome</keyword>
<dbReference type="GO" id="GO:0003847">
    <property type="term" value="F:1-alkyl-2-acetylglycerophosphocholine esterase activity"/>
    <property type="evidence" value="ECO:0007669"/>
    <property type="project" value="TreeGrafter"/>
</dbReference>
<evidence type="ECO:0008006" key="7">
    <source>
        <dbReference type="Google" id="ProtNLM"/>
    </source>
</evidence>
<evidence type="ECO:0000313" key="5">
    <source>
        <dbReference type="EMBL" id="MBB6480516.1"/>
    </source>
</evidence>
<dbReference type="PANTHER" id="PTHR10272:SF0">
    <property type="entry name" value="PLATELET-ACTIVATING FACTOR ACETYLHYDROLASE"/>
    <property type="match status" value="1"/>
</dbReference>
<organism evidence="5 6">
    <name type="scientific">Spirochaeta isovalerica</name>
    <dbReference type="NCBI Taxonomy" id="150"/>
    <lineage>
        <taxon>Bacteria</taxon>
        <taxon>Pseudomonadati</taxon>
        <taxon>Spirochaetota</taxon>
        <taxon>Spirochaetia</taxon>
        <taxon>Spirochaetales</taxon>
        <taxon>Spirochaetaceae</taxon>
        <taxon>Spirochaeta</taxon>
    </lineage>
</organism>
<dbReference type="SUPFAM" id="SSF53474">
    <property type="entry name" value="alpha/beta-Hydrolases"/>
    <property type="match status" value="1"/>
</dbReference>
<dbReference type="InterPro" id="IPR029058">
    <property type="entry name" value="AB_hydrolase_fold"/>
</dbReference>